<comment type="similarity">
    <text evidence="5">Belongs to the Omp25/RopB family.</text>
</comment>
<dbReference type="InterPro" id="IPR027385">
    <property type="entry name" value="Beta-barrel_OMP"/>
</dbReference>
<keyword evidence="9" id="KW-1185">Reference proteome</keyword>
<evidence type="ECO:0000256" key="5">
    <source>
        <dbReference type="ARBA" id="ARBA00038306"/>
    </source>
</evidence>
<evidence type="ECO:0000313" key="8">
    <source>
        <dbReference type="EMBL" id="THF58464.1"/>
    </source>
</evidence>
<feature type="domain" description="Outer membrane protein beta-barrel" evidence="7">
    <location>
        <begin position="44"/>
        <end position="222"/>
    </location>
</feature>
<evidence type="ECO:0000256" key="2">
    <source>
        <dbReference type="ARBA" id="ARBA00022729"/>
    </source>
</evidence>
<dbReference type="Gene3D" id="2.40.160.20">
    <property type="match status" value="1"/>
</dbReference>
<reference evidence="8 9" key="1">
    <citation type="submission" date="2019-04" db="EMBL/GenBank/DDBJ databases">
        <title>Mesorhizobium composti sp. nov., isolated from compost.</title>
        <authorList>
            <person name="Lin S.-Y."/>
            <person name="Hameed A."/>
            <person name="Hsieh Y.-T."/>
            <person name="Young C.-C."/>
        </authorList>
    </citation>
    <scope>NUCLEOTIDE SEQUENCE [LARGE SCALE GENOMIC DNA]</scope>
    <source>
        <strain evidence="8 9">CC-YTH430</strain>
    </source>
</reference>
<gene>
    <name evidence="8" type="ORF">E6C48_07655</name>
</gene>
<dbReference type="PANTHER" id="PTHR34001:SF3">
    <property type="entry name" value="BLL7405 PROTEIN"/>
    <property type="match status" value="1"/>
</dbReference>
<evidence type="ECO:0000256" key="6">
    <source>
        <dbReference type="SAM" id="SignalP"/>
    </source>
</evidence>
<proteinExistence type="inferred from homology"/>
<dbReference type="Proteomes" id="UP000306441">
    <property type="component" value="Unassembled WGS sequence"/>
</dbReference>
<feature type="chain" id="PRO_5046210138" evidence="6">
    <location>
        <begin position="29"/>
        <end position="222"/>
    </location>
</feature>
<evidence type="ECO:0000313" key="9">
    <source>
        <dbReference type="Proteomes" id="UP000306441"/>
    </source>
</evidence>
<evidence type="ECO:0000256" key="4">
    <source>
        <dbReference type="ARBA" id="ARBA00023237"/>
    </source>
</evidence>
<dbReference type="RefSeq" id="WP_136355704.1">
    <property type="nucleotide sequence ID" value="NZ_SSNY01000003.1"/>
</dbReference>
<dbReference type="InterPro" id="IPR051692">
    <property type="entry name" value="OMP-like"/>
</dbReference>
<keyword evidence="2 6" id="KW-0732">Signal</keyword>
<dbReference type="InterPro" id="IPR011250">
    <property type="entry name" value="OMP/PagP_B-barrel"/>
</dbReference>
<dbReference type="PANTHER" id="PTHR34001">
    <property type="entry name" value="BLL7405 PROTEIN"/>
    <property type="match status" value="1"/>
</dbReference>
<feature type="signal peptide" evidence="6">
    <location>
        <begin position="1"/>
        <end position="28"/>
    </location>
</feature>
<evidence type="ECO:0000256" key="3">
    <source>
        <dbReference type="ARBA" id="ARBA00023136"/>
    </source>
</evidence>
<keyword evidence="3" id="KW-0472">Membrane</keyword>
<comment type="caution">
    <text evidence="8">The sequence shown here is derived from an EMBL/GenBank/DDBJ whole genome shotgun (WGS) entry which is preliminary data.</text>
</comment>
<organism evidence="8 9">
    <name type="scientific">Ollibium composti</name>
    <dbReference type="NCBI Taxonomy" id="2675109"/>
    <lineage>
        <taxon>Bacteria</taxon>
        <taxon>Pseudomonadati</taxon>
        <taxon>Pseudomonadota</taxon>
        <taxon>Alphaproteobacteria</taxon>
        <taxon>Hyphomicrobiales</taxon>
        <taxon>Phyllobacteriaceae</taxon>
        <taxon>Ollibium</taxon>
    </lineage>
</organism>
<dbReference type="SUPFAM" id="SSF56925">
    <property type="entry name" value="OMPA-like"/>
    <property type="match status" value="1"/>
</dbReference>
<evidence type="ECO:0000256" key="1">
    <source>
        <dbReference type="ARBA" id="ARBA00004442"/>
    </source>
</evidence>
<dbReference type="Pfam" id="PF13505">
    <property type="entry name" value="OMP_b-brl"/>
    <property type="match status" value="1"/>
</dbReference>
<protein>
    <submittedName>
        <fullName evidence="8">Porin family protein</fullName>
    </submittedName>
</protein>
<name>A0ABY2QC86_9HYPH</name>
<dbReference type="EMBL" id="SSNY01000003">
    <property type="protein sequence ID" value="THF58464.1"/>
    <property type="molecule type" value="Genomic_DNA"/>
</dbReference>
<evidence type="ECO:0000259" key="7">
    <source>
        <dbReference type="Pfam" id="PF13505"/>
    </source>
</evidence>
<comment type="subcellular location">
    <subcellularLocation>
        <location evidence="1">Cell outer membrane</location>
    </subcellularLocation>
</comment>
<accession>A0ABY2QC86</accession>
<keyword evidence="4" id="KW-0998">Cell outer membrane</keyword>
<sequence>MQANLKFARPFAAALGLTALVGVIPAYAADAIATEEPPAPAPIAELPVASWAGPYAGLQIGYDFSGKTKLPDIGTSVKTDGFVGGAFAGYNWQMDNFVYGIEGDLGYNGKDGRSDDLYKSESGFEGSIRARLGYAVSPDILLYGTAGGAGENLKVTDEVLGTSSSKGMFGWTAGAGADIKFTDNVFGRVEYRYTDFGSATFDNVGKVKDTDNRIMFGVGMKF</sequence>